<comment type="caution">
    <text evidence="1">The sequence shown here is derived from an EMBL/GenBank/DDBJ whole genome shotgun (WGS) entry which is preliminary data.</text>
</comment>
<dbReference type="InterPro" id="IPR014997">
    <property type="entry name" value="DUF1847"/>
</dbReference>
<accession>A0A327KY23</accession>
<proteinExistence type="predicted"/>
<dbReference type="OrthoDB" id="9795204at2"/>
<protein>
    <recommendedName>
        <fullName evidence="3">Metal-binding protein</fullName>
    </recommendedName>
</protein>
<organism evidence="1 2">
    <name type="scientific">Rhodoplanes roseus</name>
    <dbReference type="NCBI Taxonomy" id="29409"/>
    <lineage>
        <taxon>Bacteria</taxon>
        <taxon>Pseudomonadati</taxon>
        <taxon>Pseudomonadota</taxon>
        <taxon>Alphaproteobacteria</taxon>
        <taxon>Hyphomicrobiales</taxon>
        <taxon>Nitrobacteraceae</taxon>
        <taxon>Rhodoplanes</taxon>
    </lineage>
</organism>
<dbReference type="RefSeq" id="WP_111420136.1">
    <property type="nucleotide sequence ID" value="NZ_NPEX01000113.1"/>
</dbReference>
<evidence type="ECO:0008006" key="3">
    <source>
        <dbReference type="Google" id="ProtNLM"/>
    </source>
</evidence>
<reference evidence="1 2" key="1">
    <citation type="submission" date="2017-07" db="EMBL/GenBank/DDBJ databases">
        <title>Draft Genome Sequences of Select Purple Nonsulfur Bacteria.</title>
        <authorList>
            <person name="Lasarre B."/>
            <person name="Mckinlay J.B."/>
        </authorList>
    </citation>
    <scope>NUCLEOTIDE SEQUENCE [LARGE SCALE GENOMIC DNA]</scope>
    <source>
        <strain evidence="1 2">DSM 5909</strain>
    </source>
</reference>
<gene>
    <name evidence="1" type="ORF">CH341_16595</name>
</gene>
<keyword evidence="2" id="KW-1185">Reference proteome</keyword>
<dbReference type="Pfam" id="PF08901">
    <property type="entry name" value="DUF1847"/>
    <property type="match status" value="1"/>
</dbReference>
<dbReference type="EMBL" id="NPEX01000113">
    <property type="protein sequence ID" value="RAI42986.1"/>
    <property type="molecule type" value="Genomic_DNA"/>
</dbReference>
<name>A0A327KY23_9BRAD</name>
<sequence>MTKPAEPTCSECGQLDCHQPKHNRPEFCLTDATPPEVLDTALAQYREDGPDAVLARAAAEVEGTYYGKLTRVEETLAFARRIGATRIGIATCVGLIEEARLFATILRRGGFTPQTVLCKIGATDKCDIGVPDAQKVRPGGYEACCNPVLQALTLNGKKTELNVIIGLCVGHDALFCKHSDAPVTTLITKDRVLGHNPAAALYTARSYSKRVMDEERLKGL</sequence>
<dbReference type="Proteomes" id="UP000249130">
    <property type="component" value="Unassembled WGS sequence"/>
</dbReference>
<evidence type="ECO:0000313" key="1">
    <source>
        <dbReference type="EMBL" id="RAI42986.1"/>
    </source>
</evidence>
<evidence type="ECO:0000313" key="2">
    <source>
        <dbReference type="Proteomes" id="UP000249130"/>
    </source>
</evidence>
<dbReference type="AlphaFoldDB" id="A0A327KY23"/>